<dbReference type="InterPro" id="IPR011992">
    <property type="entry name" value="EF-hand-dom_pair"/>
</dbReference>
<evidence type="ECO:0000313" key="17">
    <source>
        <dbReference type="EMBL" id="VVT56676.1"/>
    </source>
</evidence>
<organism evidence="17 18">
    <name type="scientific">Magnusiomyces paraingens</name>
    <dbReference type="NCBI Taxonomy" id="2606893"/>
    <lineage>
        <taxon>Eukaryota</taxon>
        <taxon>Fungi</taxon>
        <taxon>Dikarya</taxon>
        <taxon>Ascomycota</taxon>
        <taxon>Saccharomycotina</taxon>
        <taxon>Dipodascomycetes</taxon>
        <taxon>Dipodascales</taxon>
        <taxon>Dipodascaceae</taxon>
        <taxon>Magnusiomyces</taxon>
    </lineage>
</organism>
<comment type="subunit">
    <text evidence="11">Homodimer (via N-terminus).</text>
</comment>
<keyword evidence="10 15" id="KW-0472">Membrane</keyword>
<dbReference type="Gene3D" id="1.10.238.10">
    <property type="entry name" value="EF-hand"/>
    <property type="match status" value="1"/>
</dbReference>
<dbReference type="Gene3D" id="1.50.40.10">
    <property type="entry name" value="Mitochondrial carrier domain"/>
    <property type="match status" value="1"/>
</dbReference>
<dbReference type="GO" id="GO:0005313">
    <property type="term" value="F:L-glutamate transmembrane transporter activity"/>
    <property type="evidence" value="ECO:0007669"/>
    <property type="project" value="TreeGrafter"/>
</dbReference>
<protein>
    <recommendedName>
        <fullName evidence="13">Mitochondrial aspartate-glutamate transporter AGC1</fullName>
    </recommendedName>
    <alternativeName>
        <fullName evidence="14">Aspartate-glutamate carrier 1</fullName>
    </alternativeName>
</protein>
<dbReference type="PANTHER" id="PTHR45678:SF9">
    <property type="entry name" value="CALCIUM-BINDING MITOCHONDRIAL CARRIER PROTEIN ARALAR1"/>
    <property type="match status" value="1"/>
</dbReference>
<evidence type="ECO:0000256" key="13">
    <source>
        <dbReference type="ARBA" id="ARBA00073787"/>
    </source>
</evidence>
<dbReference type="PRINTS" id="PR00926">
    <property type="entry name" value="MITOCARRIER"/>
</dbReference>
<keyword evidence="8" id="KW-1133">Transmembrane helix</keyword>
<dbReference type="InterPro" id="IPR023395">
    <property type="entry name" value="MCP_dom_sf"/>
</dbReference>
<sequence>MSFVPPDSLDVFQKYASITSPTGEKFLSHSDFVDAIAPLDQDYHKIPREAYALLFKVADRSNSKQLSLDDWTAFEKLLYLPDAEYQIAFRLFQSPENPEVVEFADFVNTYNKIHSKPSSPEDFPPFDWNSAWSSLYLGDSTHRHNLSYNDFSQLIAGVLGERVRQAFSYYDPSHTGYILPDQLQTILETTASHKLSDTLLKDAKFLCNVGVGPSSKISYAHVRAFLNVINRADLVEVIIRNAAKSIHHSRDADTFITRQDFLNQSSKSARFALFTPLEIDVIFHFAASAANSSSSDLISLNNFKSVFDPTWQERLEAWRKNEAHKIEAAQQAFVHPTSFLHEVFESAYNFALGAVAGAFGATVVYPIDLVKTRMQNQRSSHPGQQLLYKNSIDCFKKVVSREGVLGLYSGLGPQLIGVAPEKAIKLTVNDLIRGKFASKDGSIPVWAEILAGGTAGACQVVFTNPLEIVKIRLQMQGEVAKTMENAPKRSALWIVRNLGLFGLYKGASACLLRDVPFSAIYFPTYAHLKKDYFGEGPNKSLSILQLLTAGAIAGMPAAYFTTPFDVIKTRLQTEAKAGQSSYFGLRHAAVTIWKEEGFKAFFKGGPARILRSSPQFGCTLAAYELLHDLFPLPGHSKDKKTEAGHSVVSGEISAPFRFLQSKSAMKVILDIDHNFGKPGALTEERKKLIPGLK</sequence>
<keyword evidence="6" id="KW-0999">Mitochondrion inner membrane</keyword>
<evidence type="ECO:0000256" key="9">
    <source>
        <dbReference type="ARBA" id="ARBA00023128"/>
    </source>
</evidence>
<evidence type="ECO:0000256" key="4">
    <source>
        <dbReference type="ARBA" id="ARBA00022692"/>
    </source>
</evidence>
<dbReference type="Pfam" id="PF00153">
    <property type="entry name" value="Mito_carr"/>
    <property type="match status" value="3"/>
</dbReference>
<evidence type="ECO:0000256" key="12">
    <source>
        <dbReference type="ARBA" id="ARBA00059916"/>
    </source>
</evidence>
<keyword evidence="3" id="KW-0813">Transport</keyword>
<evidence type="ECO:0000256" key="11">
    <source>
        <dbReference type="ARBA" id="ARBA00038674"/>
    </source>
</evidence>
<name>A0A5E8C633_9ASCO</name>
<evidence type="ECO:0000256" key="8">
    <source>
        <dbReference type="ARBA" id="ARBA00022989"/>
    </source>
</evidence>
<dbReference type="AlphaFoldDB" id="A0A5E8C633"/>
<keyword evidence="7" id="KW-0106">Calcium</keyword>
<feature type="repeat" description="Solcar" evidence="15">
    <location>
        <begin position="541"/>
        <end position="629"/>
    </location>
</feature>
<comment type="function">
    <text evidence="12">Calcium-dependent mitochondrial aspartate and glutamate carrier. Transport of glutamate in mitochondria is required for mitochondrial transamination reactions and ornithine synthesis. Plays also a role in malate-aspartate NADH shuttle, which is critical for growth on acetate and fatty acids.</text>
</comment>
<keyword evidence="18" id="KW-1185">Reference proteome</keyword>
<accession>A0A5E8C633</accession>
<dbReference type="GO" id="GO:0005509">
    <property type="term" value="F:calcium ion binding"/>
    <property type="evidence" value="ECO:0007669"/>
    <property type="project" value="InterPro"/>
</dbReference>
<keyword evidence="4 15" id="KW-0812">Transmembrane</keyword>
<dbReference type="Proteomes" id="UP000398389">
    <property type="component" value="Unassembled WGS sequence"/>
</dbReference>
<dbReference type="InterPro" id="IPR051028">
    <property type="entry name" value="Mito_Solute_Carrier"/>
</dbReference>
<dbReference type="GO" id="GO:0043490">
    <property type="term" value="P:malate-aspartate shuttle"/>
    <property type="evidence" value="ECO:0007669"/>
    <property type="project" value="TreeGrafter"/>
</dbReference>
<dbReference type="SUPFAM" id="SSF47473">
    <property type="entry name" value="EF-hand"/>
    <property type="match status" value="2"/>
</dbReference>
<dbReference type="PROSITE" id="PS50222">
    <property type="entry name" value="EF_HAND_2"/>
    <property type="match status" value="1"/>
</dbReference>
<feature type="repeat" description="Solcar" evidence="15">
    <location>
        <begin position="344"/>
        <end position="435"/>
    </location>
</feature>
<evidence type="ECO:0000256" key="10">
    <source>
        <dbReference type="ARBA" id="ARBA00023136"/>
    </source>
</evidence>
<dbReference type="GeneID" id="43584024"/>
<dbReference type="PANTHER" id="PTHR45678">
    <property type="entry name" value="MITOCHONDRIAL 2-OXODICARBOXYLATE CARRIER 1-RELATED"/>
    <property type="match status" value="1"/>
</dbReference>
<dbReference type="EMBL" id="CABVLU010000004">
    <property type="protein sequence ID" value="VVT56676.1"/>
    <property type="molecule type" value="Genomic_DNA"/>
</dbReference>
<keyword evidence="5" id="KW-0677">Repeat</keyword>
<dbReference type="OrthoDB" id="2161at2759"/>
<evidence type="ECO:0000256" key="6">
    <source>
        <dbReference type="ARBA" id="ARBA00022792"/>
    </source>
</evidence>
<comment type="similarity">
    <text evidence="2">Belongs to the mitochondrial carrier (TC 2.A.29) family.</text>
</comment>
<dbReference type="InterPro" id="IPR002048">
    <property type="entry name" value="EF_hand_dom"/>
</dbReference>
<keyword evidence="9" id="KW-0496">Mitochondrion</keyword>
<evidence type="ECO:0000256" key="14">
    <source>
        <dbReference type="ARBA" id="ARBA00082232"/>
    </source>
</evidence>
<comment type="subcellular location">
    <subcellularLocation>
        <location evidence="1">Mitochondrion inner membrane</location>
        <topology evidence="1">Multi-pass membrane protein</topology>
    </subcellularLocation>
</comment>
<proteinExistence type="inferred from homology"/>
<evidence type="ECO:0000256" key="1">
    <source>
        <dbReference type="ARBA" id="ARBA00004448"/>
    </source>
</evidence>
<evidence type="ECO:0000256" key="7">
    <source>
        <dbReference type="ARBA" id="ARBA00022837"/>
    </source>
</evidence>
<feature type="domain" description="EF-hand" evidence="16">
    <location>
        <begin position="158"/>
        <end position="193"/>
    </location>
</feature>
<dbReference type="InterPro" id="IPR018108">
    <property type="entry name" value="MCP_transmembrane"/>
</dbReference>
<dbReference type="InterPro" id="IPR018247">
    <property type="entry name" value="EF_Hand_1_Ca_BS"/>
</dbReference>
<dbReference type="SUPFAM" id="SSF103506">
    <property type="entry name" value="Mitochondrial carrier"/>
    <property type="match status" value="1"/>
</dbReference>
<evidence type="ECO:0000313" key="18">
    <source>
        <dbReference type="Proteomes" id="UP000398389"/>
    </source>
</evidence>
<dbReference type="GO" id="GO:0015183">
    <property type="term" value="F:L-aspartate transmembrane transporter activity"/>
    <property type="evidence" value="ECO:0007669"/>
    <property type="project" value="TreeGrafter"/>
</dbReference>
<reference evidence="17 18" key="1">
    <citation type="submission" date="2019-09" db="EMBL/GenBank/DDBJ databases">
        <authorList>
            <person name="Brejova B."/>
        </authorList>
    </citation>
    <scope>NUCLEOTIDE SEQUENCE [LARGE SCALE GENOMIC DNA]</scope>
</reference>
<dbReference type="InterPro" id="IPR002067">
    <property type="entry name" value="MCP"/>
</dbReference>
<dbReference type="PROSITE" id="PS50920">
    <property type="entry name" value="SOLCAR"/>
    <property type="match status" value="3"/>
</dbReference>
<gene>
    <name evidence="17" type="ORF">SAPINGB_P005209</name>
</gene>
<dbReference type="PROSITE" id="PS00018">
    <property type="entry name" value="EF_HAND_1"/>
    <property type="match status" value="1"/>
</dbReference>
<evidence type="ECO:0000256" key="15">
    <source>
        <dbReference type="PROSITE-ProRule" id="PRU00282"/>
    </source>
</evidence>
<dbReference type="FunFam" id="1.50.40.10:FF:000004">
    <property type="entry name" value="Calcium-binding mitochondrial carrier protein Aralar1"/>
    <property type="match status" value="1"/>
</dbReference>
<dbReference type="RefSeq" id="XP_031855815.1">
    <property type="nucleotide sequence ID" value="XM_031999924.1"/>
</dbReference>
<evidence type="ECO:0000256" key="5">
    <source>
        <dbReference type="ARBA" id="ARBA00022737"/>
    </source>
</evidence>
<evidence type="ECO:0000256" key="3">
    <source>
        <dbReference type="ARBA" id="ARBA00022448"/>
    </source>
</evidence>
<feature type="repeat" description="Solcar" evidence="15">
    <location>
        <begin position="443"/>
        <end position="531"/>
    </location>
</feature>
<evidence type="ECO:0000256" key="2">
    <source>
        <dbReference type="ARBA" id="ARBA00006375"/>
    </source>
</evidence>
<evidence type="ECO:0000259" key="16">
    <source>
        <dbReference type="PROSITE" id="PS50222"/>
    </source>
</evidence>
<dbReference type="GO" id="GO:0005743">
    <property type="term" value="C:mitochondrial inner membrane"/>
    <property type="evidence" value="ECO:0007669"/>
    <property type="project" value="UniProtKB-SubCell"/>
</dbReference>